<protein>
    <submittedName>
        <fullName evidence="2">Epiplakin-like protein</fullName>
    </submittedName>
</protein>
<name>A0A1R3HB82_9ROSI</name>
<keyword evidence="3" id="KW-1185">Reference proteome</keyword>
<reference evidence="3" key="1">
    <citation type="submission" date="2013-09" db="EMBL/GenBank/DDBJ databases">
        <title>Corchorus olitorius genome sequencing.</title>
        <authorList>
            <person name="Alam M."/>
            <person name="Haque M.S."/>
            <person name="Islam M.S."/>
            <person name="Emdad E.M."/>
            <person name="Islam M.M."/>
            <person name="Ahmed B."/>
            <person name="Halim A."/>
            <person name="Hossen Q.M.M."/>
            <person name="Hossain M.Z."/>
            <person name="Ahmed R."/>
            <person name="Khan M.M."/>
            <person name="Islam R."/>
            <person name="Rashid M.M."/>
            <person name="Khan S.A."/>
            <person name="Rahman M.S."/>
            <person name="Alam M."/>
            <person name="Yahiya A.S."/>
            <person name="Khan M.S."/>
            <person name="Azam M.S."/>
            <person name="Haque T."/>
            <person name="Lashkar M.Z.H."/>
            <person name="Akhand A.I."/>
            <person name="Morshed G."/>
            <person name="Roy S."/>
            <person name="Uddin K.S."/>
            <person name="Rabeya T."/>
            <person name="Hossain A.S."/>
            <person name="Chowdhury A."/>
            <person name="Snigdha A.R."/>
            <person name="Mortoza M.S."/>
            <person name="Matin S.A."/>
            <person name="Hoque S.M.E."/>
            <person name="Islam M.K."/>
            <person name="Roy D.K."/>
            <person name="Haider R."/>
            <person name="Moosa M.M."/>
            <person name="Elias S.M."/>
            <person name="Hasan A.M."/>
            <person name="Jahan S."/>
            <person name="Shafiuddin M."/>
            <person name="Mahmood N."/>
            <person name="Shommy N.S."/>
        </authorList>
    </citation>
    <scope>NUCLEOTIDE SEQUENCE [LARGE SCALE GENOMIC DNA]</scope>
    <source>
        <strain evidence="3">cv. O-4</strain>
    </source>
</reference>
<feature type="region of interest" description="Disordered" evidence="1">
    <location>
        <begin position="28"/>
        <end position="72"/>
    </location>
</feature>
<accession>A0A1R3HB82</accession>
<feature type="compositionally biased region" description="Basic and acidic residues" evidence="1">
    <location>
        <begin position="56"/>
        <end position="72"/>
    </location>
</feature>
<evidence type="ECO:0000313" key="3">
    <source>
        <dbReference type="Proteomes" id="UP000187203"/>
    </source>
</evidence>
<gene>
    <name evidence="2" type="ORF">COLO4_30082</name>
</gene>
<organism evidence="2 3">
    <name type="scientific">Corchorus olitorius</name>
    <dbReference type="NCBI Taxonomy" id="93759"/>
    <lineage>
        <taxon>Eukaryota</taxon>
        <taxon>Viridiplantae</taxon>
        <taxon>Streptophyta</taxon>
        <taxon>Embryophyta</taxon>
        <taxon>Tracheophyta</taxon>
        <taxon>Spermatophyta</taxon>
        <taxon>Magnoliopsida</taxon>
        <taxon>eudicotyledons</taxon>
        <taxon>Gunneridae</taxon>
        <taxon>Pentapetalae</taxon>
        <taxon>rosids</taxon>
        <taxon>malvids</taxon>
        <taxon>Malvales</taxon>
        <taxon>Malvaceae</taxon>
        <taxon>Grewioideae</taxon>
        <taxon>Apeibeae</taxon>
        <taxon>Corchorus</taxon>
    </lineage>
</organism>
<evidence type="ECO:0000313" key="2">
    <source>
        <dbReference type="EMBL" id="OMO67601.1"/>
    </source>
</evidence>
<proteinExistence type="predicted"/>
<dbReference type="EMBL" id="AWUE01020588">
    <property type="protein sequence ID" value="OMO67601.1"/>
    <property type="molecule type" value="Genomic_DNA"/>
</dbReference>
<evidence type="ECO:0000256" key="1">
    <source>
        <dbReference type="SAM" id="MobiDB-lite"/>
    </source>
</evidence>
<comment type="caution">
    <text evidence="2">The sequence shown here is derived from an EMBL/GenBank/DDBJ whole genome shotgun (WGS) entry which is preliminary data.</text>
</comment>
<sequence>MAYSSMYDQSNDAYQWNFRQQITEAMTHSQANRKHILQGEPSEVSHQSRPGNRRPKMSEAEKKRRKRQIDAKYRQSKKHILMDSIISVSLGMFGEK</sequence>
<dbReference type="AlphaFoldDB" id="A0A1R3HB82"/>
<dbReference type="Proteomes" id="UP000187203">
    <property type="component" value="Unassembled WGS sequence"/>
</dbReference>